<evidence type="ECO:0000259" key="2">
    <source>
        <dbReference type="Pfam" id="PF14222"/>
    </source>
</evidence>
<reference evidence="5 6" key="1">
    <citation type="journal article" date="2024" name="Nat. Commun.">
        <title>Phylogenomics reveals the evolutionary origins of lichenization in chlorophyte algae.</title>
        <authorList>
            <person name="Puginier C."/>
            <person name="Libourel C."/>
            <person name="Otte J."/>
            <person name="Skaloud P."/>
            <person name="Haon M."/>
            <person name="Grisel S."/>
            <person name="Petersen M."/>
            <person name="Berrin J.G."/>
            <person name="Delaux P.M."/>
            <person name="Dal Grande F."/>
            <person name="Keller J."/>
        </authorList>
    </citation>
    <scope>NUCLEOTIDE SEQUENCE [LARGE SCALE GENOMIC DNA]</scope>
    <source>
        <strain evidence="5 6">SAG 245.80</strain>
    </source>
</reference>
<dbReference type="EMBL" id="JALJOU010000017">
    <property type="protein sequence ID" value="KAK9839278.1"/>
    <property type="molecule type" value="Genomic_DNA"/>
</dbReference>
<feature type="compositionally biased region" description="Low complexity" evidence="1">
    <location>
        <begin position="1434"/>
        <end position="1453"/>
    </location>
</feature>
<evidence type="ECO:0008006" key="7">
    <source>
        <dbReference type="Google" id="ProtNLM"/>
    </source>
</evidence>
<dbReference type="InterPro" id="IPR025481">
    <property type="entry name" value="Cell_Morphogen_C"/>
</dbReference>
<dbReference type="InterPro" id="IPR039867">
    <property type="entry name" value="Furry/Tao3/Mor2"/>
</dbReference>
<feature type="domain" description="Cell morphogenesis central region" evidence="4">
    <location>
        <begin position="1475"/>
        <end position="1595"/>
    </location>
</feature>
<feature type="region of interest" description="Disordered" evidence="1">
    <location>
        <begin position="1434"/>
        <end position="1466"/>
    </location>
</feature>
<dbReference type="Pfam" id="PF14222">
    <property type="entry name" value="MOR2-PAG1_N"/>
    <property type="match status" value="1"/>
</dbReference>
<evidence type="ECO:0000313" key="6">
    <source>
        <dbReference type="Proteomes" id="UP001445335"/>
    </source>
</evidence>
<accession>A0AAW1S0T2</accession>
<dbReference type="Pfam" id="PF14228">
    <property type="entry name" value="MOR2-PAG1_mid"/>
    <property type="match status" value="3"/>
</dbReference>
<comment type="caution">
    <text evidence="5">The sequence shown here is derived from an EMBL/GenBank/DDBJ whole genome shotgun (WGS) entry which is preliminary data.</text>
</comment>
<feature type="region of interest" description="Disordered" evidence="1">
    <location>
        <begin position="1385"/>
        <end position="1414"/>
    </location>
</feature>
<feature type="domain" description="Cell morphogenesis protein N-terminal" evidence="2">
    <location>
        <begin position="90"/>
        <end position="584"/>
    </location>
</feature>
<dbReference type="PANTHER" id="PTHR12295:SF30">
    <property type="entry name" value="PROTEIN FURRY"/>
    <property type="match status" value="1"/>
</dbReference>
<evidence type="ECO:0000259" key="3">
    <source>
        <dbReference type="Pfam" id="PF14225"/>
    </source>
</evidence>
<feature type="domain" description="Cell morphogenesis central region" evidence="4">
    <location>
        <begin position="1079"/>
        <end position="1359"/>
    </location>
</feature>
<evidence type="ECO:0000256" key="1">
    <source>
        <dbReference type="SAM" id="MobiDB-lite"/>
    </source>
</evidence>
<dbReference type="GO" id="GO:0030427">
    <property type="term" value="C:site of polarized growth"/>
    <property type="evidence" value="ECO:0007669"/>
    <property type="project" value="TreeGrafter"/>
</dbReference>
<dbReference type="GO" id="GO:0005938">
    <property type="term" value="C:cell cortex"/>
    <property type="evidence" value="ECO:0007669"/>
    <property type="project" value="TreeGrafter"/>
</dbReference>
<organism evidence="5 6">
    <name type="scientific">Elliptochloris bilobata</name>
    <dbReference type="NCBI Taxonomy" id="381761"/>
    <lineage>
        <taxon>Eukaryota</taxon>
        <taxon>Viridiplantae</taxon>
        <taxon>Chlorophyta</taxon>
        <taxon>core chlorophytes</taxon>
        <taxon>Trebouxiophyceae</taxon>
        <taxon>Trebouxiophyceae incertae sedis</taxon>
        <taxon>Elliptochloris clade</taxon>
        <taxon>Elliptochloris</taxon>
    </lineage>
</organism>
<feature type="domain" description="Cell morphogenesis central region" evidence="4">
    <location>
        <begin position="636"/>
        <end position="1071"/>
    </location>
</feature>
<evidence type="ECO:0000313" key="5">
    <source>
        <dbReference type="EMBL" id="KAK9839278.1"/>
    </source>
</evidence>
<gene>
    <name evidence="5" type="ORF">WJX81_005497</name>
</gene>
<dbReference type="InterPro" id="IPR029473">
    <property type="entry name" value="MOR2-PAG1_mid"/>
</dbReference>
<dbReference type="InterPro" id="IPR025614">
    <property type="entry name" value="Cell_morpho_N"/>
</dbReference>
<feature type="domain" description="Cell morphogenesis protein C-terminal" evidence="3">
    <location>
        <begin position="1797"/>
        <end position="1918"/>
    </location>
</feature>
<protein>
    <recommendedName>
        <fullName evidence="7">Non-specific serine/threonine protein kinase</fullName>
    </recommendedName>
</protein>
<dbReference type="Proteomes" id="UP001445335">
    <property type="component" value="Unassembled WGS sequence"/>
</dbReference>
<dbReference type="Pfam" id="PF14225">
    <property type="entry name" value="MOR2-PAG1_C"/>
    <property type="match status" value="1"/>
</dbReference>
<keyword evidence="6" id="KW-1185">Reference proteome</keyword>
<sequence>MAQLLLPPIAESLLIQFWSLSKTRVEAATPNDRGEVPVEPLASALYDRVLDGLHLVARHAATGLLDALLQWRKENLNLAARSGAEPVILRKRLAVETVFLEASVRLVDGDSSGLSERQADALERLAFDWILNAEKYVEPKFAELVRAREKVARLCGVLLGSLSVTRLTPISARFFQELEARLRVDATPARQELLQLCEGMRWLRLPVSTNAEVAAATDFLVRMHPLRHVAPVRKSQVQHALCEALAAVLASAVRQDLPWSVSGDLEPAVAAAWFAAVAAVRAEIGLWTARQSKHAAVGYPLLTALVCLEDDAGFAAHSDALVDALHRQLRDKLLRTAVLGCLVSMVRTHLLRHAGAAPQGQTDAWLARATRPVLAQLRKANLQFAEQQDAVVELCTTVAAREPNFGVGMVAELLAGEPTAWDAVGVGLRALRGVLLAAPARAGKPGGHEPKAALLEMVRRGEAPLGALGVAALAPRLGHALARVLQACAGLFGAYRITSPPRVLAELLPKERAAGLPVLAAALECVPFLLPEHWDGAHLAAELPGYTVHADATVRAAAAEALLRCMRALPELRNELLLAATDLLARLPDDLPDALRDALVLVSSLAHEWDALLEEDARAGRHEARPATLRLDLASLQGAAAAFLCAAEPDVRRAALGLLAELRSLHTSLAAAADGEGLSTEPGAYLMNVFEEAGRDIVRRCYWDFGRWSDTWRAWRTPADDAAPGPSLDMQDLMLRSGGAHDAVRWTRCVAEALKLAALLCPGAVQATYANITIRIQALAARDVTGRTVLAELPGDARRLDLARAYSAAACACAAPASGAAGGLPPRELFRVLLSTIRAGPETLAALAVAALGGCHADHLEALAEELTPLSQEFSGERAKSARGRTRREDVRLAAAQVSRLAAEGLPPGALRTSAALRAHFLVFLDDTRGLLASGAHENFLEVAVLRYCLCVVARVVAQELPGDGPSALSLQRRRELFDLTSTWAEEGTAGGRPRGEVARAVAAARMRAKDAEATRATEAEITEAAEYVATAALAATAALLHGPSLDADAKRSSRRAYAWIDRLLQSEPAAGAWRPARGASRDATACAALHNLLSSNPDALAVCLDQCYAASAPVARAYFQVLAEVYASRVELAVPAHVLVSLVLYKVVDENAEVREDALQLLSVLDARIWSGSAAQAPHADGAKAAELPVGEEPAIVVGGIRDTYRHLQLQLSDKLAREHPELSEALCVEVMLRQLDSASAQALRHQVLTCLAPWMRNLTFAPRWEGSWSEQLLRYLWYVTWQHVEALPAEVEALWTTAAANTRNIVPVLDYLISKCTHGEDDLLVQYLEVSKRISVYLARTSAQQTVDHLAYEIAQMLHAPGDPPPRAPPGDELYEFRHERAPAVRRGSQPVAALPDRPHHARSASNPSTASHFRRMGEMLKSAASARSELSASSSFTSSHNDLAGRAPSPGRSPPSRRHSASRLPAAVGRGALGRPEVALCLLAEVAYEHDEPFRAHLPLLLHAMLVALDAREPLVAGHARAVVSHLLHALAARHVAPVTPGAPLTGAAAQVARTLRALQAGRGRRLWAPEDASLADPRPPSAAALGALVLAALRPHASAETCAALVAALAACAASGTSAALDHAAEVMLTLQAMVEGMPPGRLVLFPQLVLASLAVLCTPYVLLFRLSLGLASKVLARIDLTDSAAQDVLLACAAPAAPTEPRSGSPARRRNVAGGQEVGSWPLGAELLGAPSLLAVQQLLVRGLFKPETELLTVEVMAQVARQLACAGERPHSTLVAAWAAPGGGGAAALAEVLGDMHAQLALSLAALLPWLALHFRHSAHTPLAALCILAHARACSAVGLPELATALCLLNAEATDALSDLLEAICTPFCRAFFPRYGLCALQRWMDVLARGGPESQAPALLLLRAAFRAPGLDLGAAAAAAPPALFAPAAALLGGGLGGEGF</sequence>
<dbReference type="GO" id="GO:0000902">
    <property type="term" value="P:cell morphogenesis"/>
    <property type="evidence" value="ECO:0007669"/>
    <property type="project" value="InterPro"/>
</dbReference>
<dbReference type="PANTHER" id="PTHR12295">
    <property type="entry name" value="FURRY-RELATED"/>
    <property type="match status" value="1"/>
</dbReference>
<proteinExistence type="predicted"/>
<name>A0AAW1S0T2_9CHLO</name>
<dbReference type="SUPFAM" id="SSF48371">
    <property type="entry name" value="ARM repeat"/>
    <property type="match status" value="1"/>
</dbReference>
<dbReference type="InterPro" id="IPR016024">
    <property type="entry name" value="ARM-type_fold"/>
</dbReference>
<evidence type="ECO:0000259" key="4">
    <source>
        <dbReference type="Pfam" id="PF14228"/>
    </source>
</evidence>